<evidence type="ECO:0000313" key="4">
    <source>
        <dbReference type="Proteomes" id="UP000660611"/>
    </source>
</evidence>
<organism evidence="3 4">
    <name type="scientific">Dactylosporangium siamense</name>
    <dbReference type="NCBI Taxonomy" id="685454"/>
    <lineage>
        <taxon>Bacteria</taxon>
        <taxon>Bacillati</taxon>
        <taxon>Actinomycetota</taxon>
        <taxon>Actinomycetes</taxon>
        <taxon>Micromonosporales</taxon>
        <taxon>Micromonosporaceae</taxon>
        <taxon>Dactylosporangium</taxon>
    </lineage>
</organism>
<feature type="domain" description="Glycosyl-hydrolase family 116 N-terminal" evidence="2">
    <location>
        <begin position="13"/>
        <end position="349"/>
    </location>
</feature>
<dbReference type="Pfam" id="PF12215">
    <property type="entry name" value="Glyco_hydr_116N"/>
    <property type="match status" value="1"/>
</dbReference>
<dbReference type="Gene3D" id="1.50.10.10">
    <property type="match status" value="1"/>
</dbReference>
<evidence type="ECO:0000259" key="2">
    <source>
        <dbReference type="Pfam" id="PF12215"/>
    </source>
</evidence>
<comment type="caution">
    <text evidence="3">The sequence shown here is derived from an EMBL/GenBank/DDBJ whole genome shotgun (WGS) entry which is preliminary data.</text>
</comment>
<protein>
    <submittedName>
        <fullName evidence="3">Uncharacterized protein</fullName>
    </submittedName>
</protein>
<sequence>MRRYTGDARRAVAFPLGGFGTGHVALGGDGALRQWQLSGVANHLGFVPDSFFALRVSSLEPPADVVRLLRAAPLPPHPHPAPNVNDADVPDADRLPPWPTVQSTSMQVAYPFADVTYTDEVLPVAVALSAFTPFVPLESHASALPLVRYRFTVTNTSTEFRHGWLLGTLQNAVGWDGVTPIDGTRGAGYGGNVNRLLRRPGQTGVLMDHPGLDEDDAAYGEMLLWTDGPAAALPRAHSAEAMLRFVETAKLVTPIQLGDYGDTALRAAVAAGVSPLRAPTGPSPAGHTWDAGVAVAFALQPGETTTIDVVHAWWFPNRYADFDRFGPQHPYTRSRFWVGNHYATRFGGALDVLDSYLADRARLDTASRAWADAVRHSDLPPALRETVSAQGTLVRSPTLFRTADGHAYGFEGALGASTRNWNGDVGGSCPLNCNHVFNYEQALSRLFPDIGRDLRDTELAAQAPDGSVPHRVVLPRYLPHLHDVAIGGPERPALDGMLGAVLKTYRSVLDGAGDNWLRGHWPALRHLMEHIATTWDPDGDGVLQGDQPVTYDISLHGPNMFVGGLWLAALLAMHRMAAIVEPAAAAAFLDRFTIGRDTYDKLLWNGEFYAQPPTGEAYDFGRGCLSDQLLGQWWAHQLDLGHILPADRVRTALASIVRYNLRTGFAEHGYRVFADGDETGLVVCSWPHGGRPAVPLRYCDEVWTGVEYQVAAHCLHEGMPEEAMAILTGLQQRYDGTRRNPFNEVECGDHYVRAMAGWSLLDAYTGFHYDATTRTLRVGDRPGRFPFVAGTAWGTVTVAADGSVDLDVLGGSLPVDVMESAASRRP</sequence>
<dbReference type="InterPro" id="IPR024462">
    <property type="entry name" value="GH116_N"/>
</dbReference>
<evidence type="ECO:0000313" key="3">
    <source>
        <dbReference type="EMBL" id="GIG45266.1"/>
    </source>
</evidence>
<name>A0A919UB60_9ACTN</name>
<dbReference type="RefSeq" id="WP_203847058.1">
    <property type="nucleotide sequence ID" value="NZ_BAAAVW010000009.1"/>
</dbReference>
<dbReference type="AlphaFoldDB" id="A0A919UB60"/>
<gene>
    <name evidence="3" type="ORF">Dsi01nite_033070</name>
</gene>
<dbReference type="Proteomes" id="UP000660611">
    <property type="component" value="Unassembled WGS sequence"/>
</dbReference>
<dbReference type="InterPro" id="IPR006775">
    <property type="entry name" value="GH116_catalytic"/>
</dbReference>
<dbReference type="InterPro" id="IPR052566">
    <property type="entry name" value="Non-lysos_glucosylceramidase"/>
</dbReference>
<dbReference type="PANTHER" id="PTHR12654">
    <property type="entry name" value="BILE ACID BETA-GLUCOSIDASE-RELATED"/>
    <property type="match status" value="1"/>
</dbReference>
<dbReference type="GO" id="GO:0008422">
    <property type="term" value="F:beta-glucosidase activity"/>
    <property type="evidence" value="ECO:0007669"/>
    <property type="project" value="TreeGrafter"/>
</dbReference>
<dbReference type="GO" id="GO:0005975">
    <property type="term" value="P:carbohydrate metabolic process"/>
    <property type="evidence" value="ECO:0007669"/>
    <property type="project" value="InterPro"/>
</dbReference>
<evidence type="ECO:0000259" key="1">
    <source>
        <dbReference type="Pfam" id="PF04685"/>
    </source>
</evidence>
<reference evidence="3" key="1">
    <citation type="submission" date="2021-01" db="EMBL/GenBank/DDBJ databases">
        <title>Whole genome shotgun sequence of Dactylosporangium siamense NBRC 106093.</title>
        <authorList>
            <person name="Komaki H."/>
            <person name="Tamura T."/>
        </authorList>
    </citation>
    <scope>NUCLEOTIDE SEQUENCE</scope>
    <source>
        <strain evidence="3">NBRC 106093</strain>
    </source>
</reference>
<dbReference type="InterPro" id="IPR012341">
    <property type="entry name" value="6hp_glycosidase-like_sf"/>
</dbReference>
<proteinExistence type="predicted"/>
<dbReference type="InterPro" id="IPR008928">
    <property type="entry name" value="6-hairpin_glycosidase_sf"/>
</dbReference>
<feature type="domain" description="Glycosyl-hydrolase family 116 catalytic region" evidence="1">
    <location>
        <begin position="460"/>
        <end position="760"/>
    </location>
</feature>
<dbReference type="SUPFAM" id="SSF48208">
    <property type="entry name" value="Six-hairpin glycosidases"/>
    <property type="match status" value="1"/>
</dbReference>
<dbReference type="EMBL" id="BONQ01000050">
    <property type="protein sequence ID" value="GIG45266.1"/>
    <property type="molecule type" value="Genomic_DNA"/>
</dbReference>
<keyword evidence="4" id="KW-1185">Reference proteome</keyword>
<dbReference type="Pfam" id="PF04685">
    <property type="entry name" value="DUF608"/>
    <property type="match status" value="1"/>
</dbReference>
<dbReference type="PANTHER" id="PTHR12654:SF4">
    <property type="entry name" value="PB1 DOMAIN-CONTAINING PROTEIN"/>
    <property type="match status" value="1"/>
</dbReference>
<accession>A0A919UB60</accession>